<proteinExistence type="predicted"/>
<evidence type="ECO:0000313" key="1">
    <source>
        <dbReference type="EMBL" id="CAK0862423.1"/>
    </source>
</evidence>
<keyword evidence="2" id="KW-1185">Reference proteome</keyword>
<gene>
    <name evidence="1" type="ORF">PCOR1329_LOCUS50839</name>
</gene>
<name>A0ABN9UR00_9DINO</name>
<reference evidence="1" key="1">
    <citation type="submission" date="2023-10" db="EMBL/GenBank/DDBJ databases">
        <authorList>
            <person name="Chen Y."/>
            <person name="Shah S."/>
            <person name="Dougan E. K."/>
            <person name="Thang M."/>
            <person name="Chan C."/>
        </authorList>
    </citation>
    <scope>NUCLEOTIDE SEQUENCE [LARGE SCALE GENOMIC DNA]</scope>
</reference>
<organism evidence="1 2">
    <name type="scientific">Prorocentrum cordatum</name>
    <dbReference type="NCBI Taxonomy" id="2364126"/>
    <lineage>
        <taxon>Eukaryota</taxon>
        <taxon>Sar</taxon>
        <taxon>Alveolata</taxon>
        <taxon>Dinophyceae</taxon>
        <taxon>Prorocentrales</taxon>
        <taxon>Prorocentraceae</taxon>
        <taxon>Prorocentrum</taxon>
    </lineage>
</organism>
<evidence type="ECO:0000313" key="2">
    <source>
        <dbReference type="Proteomes" id="UP001189429"/>
    </source>
</evidence>
<protein>
    <submittedName>
        <fullName evidence="1">Uncharacterized protein</fullName>
    </submittedName>
</protein>
<comment type="caution">
    <text evidence="1">The sequence shown here is derived from an EMBL/GenBank/DDBJ whole genome shotgun (WGS) entry which is preliminary data.</text>
</comment>
<dbReference type="EMBL" id="CAUYUJ010016160">
    <property type="protein sequence ID" value="CAK0862423.1"/>
    <property type="molecule type" value="Genomic_DNA"/>
</dbReference>
<sequence length="488" mass="51616">MLASLEHLRFRPSYIFRCQLVAASSACSTPRVLHPLSYEWLKRSERPTASLQRNCVLASASMSAKAMLSCVLAACAASSRAERTQMVMAPDAASLLDPLDLAVAESGGDSLMSVVSSAVRALATNQTVTPDAAVTNDAPPEVSPTAIEKAVTKEEATIAGKNTTVEKDPVEDLAEHVEGSLEYKALDDWRTAASGQVDGVVSQERDQLDPAATEGLRAAEKYAQMLKGLGNGFDTFRGALADFRAANRGLQGRQNQEVRETLQAARAEAEGTVNATGTPGVAPEKLDVVKHEVTPEVVHEAKAVTESDVEDITREADKLTGHSEGEVAEEDALESGSVVRKETAKEAADGLANIEEQIKNGEVTADTAVVEESVKKLVAEEEEQQNRITTACFALADSPLSGDKRTCKADVVNGIIEKNACEGHDHDLKAACNAASKCESKHVCVKDGTVVADTDGSWKVNDSPTCEAGDAESICVPKAGSYKLPVAP</sequence>
<dbReference type="Proteomes" id="UP001189429">
    <property type="component" value="Unassembled WGS sequence"/>
</dbReference>
<accession>A0ABN9UR00</accession>